<dbReference type="Proteomes" id="UP000267096">
    <property type="component" value="Unassembled WGS sequence"/>
</dbReference>
<evidence type="ECO:0000313" key="2">
    <source>
        <dbReference type="EMBL" id="VDK19433.1"/>
    </source>
</evidence>
<reference evidence="2 3" key="2">
    <citation type="submission" date="2018-11" db="EMBL/GenBank/DDBJ databases">
        <authorList>
            <consortium name="Pathogen Informatics"/>
        </authorList>
    </citation>
    <scope>NUCLEOTIDE SEQUENCE [LARGE SCALE GENOMIC DNA]</scope>
</reference>
<dbReference type="WBParaSite" id="ASIM_0000203401-mRNA-1">
    <property type="protein sequence ID" value="ASIM_0000203401-mRNA-1"/>
    <property type="gene ID" value="ASIM_0000203401"/>
</dbReference>
<gene>
    <name evidence="2" type="ORF">ASIM_LOCUS1904</name>
</gene>
<keyword evidence="3" id="KW-1185">Reference proteome</keyword>
<sequence>MGIVKYRHKRDECYKAPILDSSYFTGGPTYLEGTTTQTDANKLEAINPNKKVTNPNDKDKDKAKQENKGSNVEQNSKK</sequence>
<accession>A0A0M3J3C1</accession>
<protein>
    <submittedName>
        <fullName evidence="4">Hva1_TUDOR domain-containing protein</fullName>
    </submittedName>
</protein>
<feature type="region of interest" description="Disordered" evidence="1">
    <location>
        <begin position="35"/>
        <end position="78"/>
    </location>
</feature>
<evidence type="ECO:0000313" key="4">
    <source>
        <dbReference type="WBParaSite" id="ASIM_0000203401-mRNA-1"/>
    </source>
</evidence>
<dbReference type="AlphaFoldDB" id="A0A0M3J3C1"/>
<dbReference type="EMBL" id="UYRR01002280">
    <property type="protein sequence ID" value="VDK19433.1"/>
    <property type="molecule type" value="Genomic_DNA"/>
</dbReference>
<feature type="compositionally biased region" description="Basic and acidic residues" evidence="1">
    <location>
        <begin position="56"/>
        <end position="67"/>
    </location>
</feature>
<evidence type="ECO:0000313" key="3">
    <source>
        <dbReference type="Proteomes" id="UP000267096"/>
    </source>
</evidence>
<name>A0A0M3J3C1_ANISI</name>
<reference evidence="4" key="1">
    <citation type="submission" date="2017-02" db="UniProtKB">
        <authorList>
            <consortium name="WormBaseParasite"/>
        </authorList>
    </citation>
    <scope>IDENTIFICATION</scope>
</reference>
<organism evidence="4">
    <name type="scientific">Anisakis simplex</name>
    <name type="common">Herring worm</name>
    <dbReference type="NCBI Taxonomy" id="6269"/>
    <lineage>
        <taxon>Eukaryota</taxon>
        <taxon>Metazoa</taxon>
        <taxon>Ecdysozoa</taxon>
        <taxon>Nematoda</taxon>
        <taxon>Chromadorea</taxon>
        <taxon>Rhabditida</taxon>
        <taxon>Spirurina</taxon>
        <taxon>Ascaridomorpha</taxon>
        <taxon>Ascaridoidea</taxon>
        <taxon>Anisakidae</taxon>
        <taxon>Anisakis</taxon>
        <taxon>Anisakis simplex complex</taxon>
    </lineage>
</organism>
<proteinExistence type="predicted"/>
<feature type="compositionally biased region" description="Polar residues" evidence="1">
    <location>
        <begin position="68"/>
        <end position="78"/>
    </location>
</feature>
<evidence type="ECO:0000256" key="1">
    <source>
        <dbReference type="SAM" id="MobiDB-lite"/>
    </source>
</evidence>